<name>A0A9W8K239_9AGAR</name>
<gene>
    <name evidence="2" type="ORF">NLJ89_g8263</name>
</gene>
<reference evidence="2" key="1">
    <citation type="submission" date="2022-07" db="EMBL/GenBank/DDBJ databases">
        <title>Genome Sequence of Agrocybe chaxingu.</title>
        <authorList>
            <person name="Buettner E."/>
        </authorList>
    </citation>
    <scope>NUCLEOTIDE SEQUENCE</scope>
    <source>
        <strain evidence="2">MP-N11</strain>
    </source>
</reference>
<comment type="caution">
    <text evidence="2">The sequence shown here is derived from an EMBL/GenBank/DDBJ whole genome shotgun (WGS) entry which is preliminary data.</text>
</comment>
<dbReference type="Proteomes" id="UP001148786">
    <property type="component" value="Unassembled WGS sequence"/>
</dbReference>
<evidence type="ECO:0000313" key="2">
    <source>
        <dbReference type="EMBL" id="KAJ3503815.1"/>
    </source>
</evidence>
<proteinExistence type="predicted"/>
<protein>
    <submittedName>
        <fullName evidence="2">Uncharacterized protein</fullName>
    </submittedName>
</protein>
<evidence type="ECO:0000256" key="1">
    <source>
        <dbReference type="SAM" id="MobiDB-lite"/>
    </source>
</evidence>
<dbReference type="EMBL" id="JANKHO010001090">
    <property type="protein sequence ID" value="KAJ3503815.1"/>
    <property type="molecule type" value="Genomic_DNA"/>
</dbReference>
<organism evidence="2 3">
    <name type="scientific">Agrocybe chaxingu</name>
    <dbReference type="NCBI Taxonomy" id="84603"/>
    <lineage>
        <taxon>Eukaryota</taxon>
        <taxon>Fungi</taxon>
        <taxon>Dikarya</taxon>
        <taxon>Basidiomycota</taxon>
        <taxon>Agaricomycotina</taxon>
        <taxon>Agaricomycetes</taxon>
        <taxon>Agaricomycetidae</taxon>
        <taxon>Agaricales</taxon>
        <taxon>Agaricineae</taxon>
        <taxon>Strophariaceae</taxon>
        <taxon>Agrocybe</taxon>
    </lineage>
</organism>
<sequence>MDHNQIGVPMPNFSPADRVLMSQPWMDKLIIVHPGLSREQIAAAYAAHHGSLEEAARAWTAAYKFFGTLPTAREEHVPPPWRGTRQIGRQPYPNESRSVAQVPLGGTHYGLRMWFGDTAQQGLCSLGFYNQLTGDAINTPSRYTIRADDCPPEHGSNILKSLEECYGVDLTRIRPGSQTYLVHQGMKISVYVDNERIAQGIDVPKYDPRA</sequence>
<dbReference type="AlphaFoldDB" id="A0A9W8K239"/>
<evidence type="ECO:0000313" key="3">
    <source>
        <dbReference type="Proteomes" id="UP001148786"/>
    </source>
</evidence>
<feature type="region of interest" description="Disordered" evidence="1">
    <location>
        <begin position="75"/>
        <end position="96"/>
    </location>
</feature>
<accession>A0A9W8K239</accession>
<keyword evidence="3" id="KW-1185">Reference proteome</keyword>